<feature type="region of interest" description="Disordered" evidence="2">
    <location>
        <begin position="174"/>
        <end position="204"/>
    </location>
</feature>
<feature type="compositionally biased region" description="Polar residues" evidence="2">
    <location>
        <begin position="183"/>
        <end position="201"/>
    </location>
</feature>
<proteinExistence type="predicted"/>
<feature type="region of interest" description="Disordered" evidence="2">
    <location>
        <begin position="93"/>
        <end position="158"/>
    </location>
</feature>
<dbReference type="GO" id="GO:0005634">
    <property type="term" value="C:nucleus"/>
    <property type="evidence" value="ECO:0007669"/>
    <property type="project" value="TreeGrafter"/>
</dbReference>
<keyword evidence="1" id="KW-0175">Coiled coil</keyword>
<feature type="compositionally biased region" description="Basic and acidic residues" evidence="2">
    <location>
        <begin position="294"/>
        <end position="305"/>
    </location>
</feature>
<dbReference type="Proteomes" id="UP001412239">
    <property type="component" value="Unassembled WGS sequence"/>
</dbReference>
<dbReference type="PANTHER" id="PTHR15885">
    <property type="entry name" value="COILED-COIL DOMAIN-CONTAINING PROTEIN 174"/>
    <property type="match status" value="1"/>
</dbReference>
<evidence type="ECO:0000313" key="3">
    <source>
        <dbReference type="EMBL" id="CUS06838.1"/>
    </source>
</evidence>
<evidence type="ECO:0000313" key="4">
    <source>
        <dbReference type="Proteomes" id="UP001412239"/>
    </source>
</evidence>
<accession>A0A292PJQ8</accession>
<dbReference type="EMBL" id="LN891313">
    <property type="protein sequence ID" value="CUS06838.1"/>
    <property type="molecule type" value="Genomic_DNA"/>
</dbReference>
<feature type="compositionally biased region" description="Basic and acidic residues" evidence="2">
    <location>
        <begin position="58"/>
        <end position="72"/>
    </location>
</feature>
<organism evidence="3 4">
    <name type="scientific">Tuber aestivum</name>
    <name type="common">summer truffle</name>
    <dbReference type="NCBI Taxonomy" id="59557"/>
    <lineage>
        <taxon>Eukaryota</taxon>
        <taxon>Fungi</taxon>
        <taxon>Dikarya</taxon>
        <taxon>Ascomycota</taxon>
        <taxon>Pezizomycotina</taxon>
        <taxon>Pezizomycetes</taxon>
        <taxon>Pezizales</taxon>
        <taxon>Tuberaceae</taxon>
        <taxon>Tuber</taxon>
    </lineage>
</organism>
<feature type="compositionally biased region" description="Gly residues" evidence="2">
    <location>
        <begin position="322"/>
        <end position="331"/>
    </location>
</feature>
<dbReference type="PANTHER" id="PTHR15885:SF1">
    <property type="entry name" value="COILED-COIL DOMAIN-CONTAINING PROTEIN 174"/>
    <property type="match status" value="1"/>
</dbReference>
<feature type="region of interest" description="Disordered" evidence="2">
    <location>
        <begin position="34"/>
        <end position="77"/>
    </location>
</feature>
<feature type="region of interest" description="Disordered" evidence="2">
    <location>
        <begin position="1"/>
        <end position="21"/>
    </location>
</feature>
<name>A0A292PJQ8_9PEZI</name>
<keyword evidence="4" id="KW-1185">Reference proteome</keyword>
<feature type="compositionally biased region" description="Basic and acidic residues" evidence="2">
    <location>
        <begin position="114"/>
        <end position="127"/>
    </location>
</feature>
<feature type="compositionally biased region" description="Basic and acidic residues" evidence="2">
    <location>
        <begin position="143"/>
        <end position="158"/>
    </location>
</feature>
<gene>
    <name evidence="3" type="ORF">GSTUAT00009080001</name>
</gene>
<dbReference type="AlphaFoldDB" id="A0A292PJQ8"/>
<feature type="region of interest" description="Disordered" evidence="2">
    <location>
        <begin position="272"/>
        <end position="337"/>
    </location>
</feature>
<evidence type="ECO:0000256" key="1">
    <source>
        <dbReference type="ARBA" id="ARBA00023054"/>
    </source>
</evidence>
<reference evidence="3" key="1">
    <citation type="submission" date="2015-10" db="EMBL/GenBank/DDBJ databases">
        <authorList>
            <person name="Regsiter A."/>
            <person name="william w."/>
        </authorList>
    </citation>
    <scope>NUCLEOTIDE SEQUENCE</scope>
    <source>
        <strain evidence="3">Montdore</strain>
    </source>
</reference>
<dbReference type="Pfam" id="PF13300">
    <property type="entry name" value="DUF4078"/>
    <property type="match status" value="1"/>
</dbReference>
<evidence type="ECO:0000256" key="2">
    <source>
        <dbReference type="SAM" id="MobiDB-lite"/>
    </source>
</evidence>
<sequence>MSPYGAPRPKSKPNPIPLSQSPIHALAAELSLARTRPRPSRLGSLQKPLSNRGIATRAARDEVDRTTSRDIGGDVDERELARSRKRLVVKAEVYERLRKGSGGDGQEEEDGLVDFDRKWVEEGEPELHSSASSSSSDEEEQDGREMVEHTDDLGRTREVPKNTLVRILRREARAKQRALDQQVPPSQAYNYPASQPPQESISYGPRIQTGAFRSANFSSVPTADMLAAAMRIEEEGVEEVHYDAAMEVRTKGVGFYRFSRDGEDRKREFQELNEERRRTEREREKMAEKKRKRKEDQERRKEEVRKKRRGKVGGTWLEGFMGELGGGGGGNVVEEAK</sequence>
<dbReference type="InterPro" id="IPR025066">
    <property type="entry name" value="CCDC174-like"/>
</dbReference>
<feature type="compositionally biased region" description="Basic and acidic residues" evidence="2">
    <location>
        <begin position="272"/>
        <end position="287"/>
    </location>
</feature>
<protein>
    <submittedName>
        <fullName evidence="3">Uncharacterized protein</fullName>
    </submittedName>
</protein>